<evidence type="ECO:0000313" key="9">
    <source>
        <dbReference type="CGD" id="CAL0000194129"/>
    </source>
</evidence>
<dbReference type="Pfam" id="PF16188">
    <property type="entry name" value="Peptidase_M24_C"/>
    <property type="match status" value="1"/>
</dbReference>
<dbReference type="GO" id="GO:0005737">
    <property type="term" value="C:cytoplasm"/>
    <property type="evidence" value="ECO:0007669"/>
    <property type="project" value="UniProtKB-ARBA"/>
</dbReference>
<dbReference type="SMR" id="A0A1D8PSI7"/>
<evidence type="ECO:0000256" key="1">
    <source>
        <dbReference type="ARBA" id="ARBA00001936"/>
    </source>
</evidence>
<feature type="domain" description="Peptidase M24" evidence="6">
    <location>
        <begin position="463"/>
        <end position="658"/>
    </location>
</feature>
<dbReference type="CGD" id="CAL0000194129">
    <property type="gene designation" value="orf19.11846"/>
</dbReference>
<keyword evidence="4" id="KW-0378">Hydrolase</keyword>
<dbReference type="GO" id="GO:0016787">
    <property type="term" value="F:hydrolase activity"/>
    <property type="evidence" value="ECO:0007669"/>
    <property type="project" value="UniProtKB-KW"/>
</dbReference>
<dbReference type="GO" id="GO:0046872">
    <property type="term" value="F:metal ion binding"/>
    <property type="evidence" value="ECO:0007669"/>
    <property type="project" value="UniProtKB-KW"/>
</dbReference>
<dbReference type="InterPro" id="IPR029149">
    <property type="entry name" value="Creatin/AminoP/Spt16_N"/>
</dbReference>
<dbReference type="Gene3D" id="3.40.350.10">
    <property type="entry name" value="Creatinase/prolidase N-terminal domain"/>
    <property type="match status" value="2"/>
</dbReference>
<evidence type="ECO:0000313" key="11">
    <source>
        <dbReference type="Proteomes" id="UP000000559"/>
    </source>
</evidence>
<evidence type="ECO:0000313" key="10">
    <source>
        <dbReference type="EMBL" id="AOW31107.1"/>
    </source>
</evidence>
<dbReference type="SUPFAM" id="SSF55920">
    <property type="entry name" value="Creatinase/aminopeptidase"/>
    <property type="match status" value="1"/>
</dbReference>
<dbReference type="InterPro" id="IPR036005">
    <property type="entry name" value="Creatinase/aminopeptidase-like"/>
</dbReference>
<reference evidence="10 11" key="1">
    <citation type="journal article" date="2004" name="Proc. Natl. Acad. Sci. U.S.A.">
        <title>The diploid genome sequence of Candida albicans.</title>
        <authorList>
            <person name="Jones T."/>
            <person name="Federspiel N.A."/>
            <person name="Chibana H."/>
            <person name="Dungan J."/>
            <person name="Kalman S."/>
            <person name="Magee B.B."/>
            <person name="Newport G."/>
            <person name="Thorstenson Y.R."/>
            <person name="Agabian N."/>
            <person name="Magee P.T."/>
            <person name="Davis R.W."/>
            <person name="Scherer S."/>
        </authorList>
    </citation>
    <scope>NUCLEOTIDE SEQUENCE [LARGE SCALE GENOMIC DNA]</scope>
    <source>
        <strain evidence="11">SC5314 / ATCC MYA-2876</strain>
    </source>
</reference>
<evidence type="ECO:0000256" key="2">
    <source>
        <dbReference type="ARBA" id="ARBA00008766"/>
    </source>
</evidence>
<dbReference type="eggNOG" id="KOG2413">
    <property type="taxonomic scope" value="Eukaryota"/>
</dbReference>
<dbReference type="PANTHER" id="PTHR43763">
    <property type="entry name" value="XAA-PRO AMINOPEPTIDASE 1"/>
    <property type="match status" value="1"/>
</dbReference>
<reference evidence="10 11" key="3">
    <citation type="journal article" date="2013" name="Genome Biol.">
        <title>Assembly of a phased diploid Candida albicans genome facilitates allele-specific measurements and provides a simple model for repeat and indel structure.</title>
        <authorList>
            <person name="Muzzey D."/>
            <person name="Schwartz K."/>
            <person name="Weissman J.S."/>
            <person name="Sherlock G."/>
        </authorList>
    </citation>
    <scope>NUCLEOTIDE SEQUENCE [LARGE SCALE GENOMIC DNA]</scope>
    <source>
        <strain evidence="11">SC5314 / ATCC MYA-2876</strain>
    </source>
</reference>
<comment type="cofactor">
    <cofactor evidence="1">
        <name>Mn(2+)</name>
        <dbReference type="ChEBI" id="CHEBI:29035"/>
    </cofactor>
</comment>
<evidence type="ECO:0000256" key="3">
    <source>
        <dbReference type="ARBA" id="ARBA00022723"/>
    </source>
</evidence>
<evidence type="ECO:0000259" key="7">
    <source>
        <dbReference type="Pfam" id="PF01321"/>
    </source>
</evidence>
<name>A0A1D8PSI7_CANAL</name>
<dbReference type="Pfam" id="PF00557">
    <property type="entry name" value="Peptidase_M24"/>
    <property type="match status" value="1"/>
</dbReference>
<dbReference type="GeneID" id="3643222"/>
<dbReference type="InterPro" id="IPR000587">
    <property type="entry name" value="Creatinase_N"/>
</dbReference>
<comment type="similarity">
    <text evidence="2">Belongs to the peptidase M24B family.</text>
</comment>
<keyword evidence="3" id="KW-0479">Metal-binding</keyword>
<dbReference type="PANTHER" id="PTHR43763:SF6">
    <property type="entry name" value="XAA-PRO AMINOPEPTIDASE 1"/>
    <property type="match status" value="1"/>
</dbReference>
<protein>
    <submittedName>
        <fullName evidence="10">Uncharacterized protein</fullName>
    </submittedName>
</protein>
<dbReference type="InterPro" id="IPR000994">
    <property type="entry name" value="Pept_M24"/>
</dbReference>
<dbReference type="Pfam" id="PF16189">
    <property type="entry name" value="Creatinase_N_2"/>
    <property type="match status" value="1"/>
</dbReference>
<organism evidence="10 11">
    <name type="scientific">Candida albicans (strain SC5314 / ATCC MYA-2876)</name>
    <name type="common">Yeast</name>
    <dbReference type="NCBI Taxonomy" id="237561"/>
    <lineage>
        <taxon>Eukaryota</taxon>
        <taxon>Fungi</taxon>
        <taxon>Dikarya</taxon>
        <taxon>Ascomycota</taxon>
        <taxon>Saccharomycotina</taxon>
        <taxon>Pichiomycetes</taxon>
        <taxon>Debaryomycetaceae</taxon>
        <taxon>Candida/Lodderomyces clade</taxon>
        <taxon>Candida</taxon>
    </lineage>
</organism>
<dbReference type="Gene3D" id="3.90.230.10">
    <property type="entry name" value="Creatinase/methionine aminopeptidase superfamily"/>
    <property type="match status" value="1"/>
</dbReference>
<feature type="domain" description="Peptidase M24 C-terminal" evidence="8">
    <location>
        <begin position="672"/>
        <end position="736"/>
    </location>
</feature>
<evidence type="ECO:0000259" key="8">
    <source>
        <dbReference type="Pfam" id="PF16188"/>
    </source>
</evidence>
<reference evidence="10 11" key="2">
    <citation type="journal article" date="2007" name="Genome Biol.">
        <title>Assembly of the Candida albicans genome into sixteen supercontigs aligned on the eight chromosomes.</title>
        <authorList>
            <person name="van het Hoog M."/>
            <person name="Rast T.J."/>
            <person name="Martchenko M."/>
            <person name="Grindle S."/>
            <person name="Dignard D."/>
            <person name="Hogues H."/>
            <person name="Cuomo C."/>
            <person name="Berriman M."/>
            <person name="Scherer S."/>
            <person name="Magee B.B."/>
            <person name="Whiteway M."/>
            <person name="Chibana H."/>
            <person name="Nantel A."/>
            <person name="Magee P.T."/>
        </authorList>
    </citation>
    <scope>GENOME REANNOTATION</scope>
    <source>
        <strain evidence="11">SC5314 / ATCC MYA-2876</strain>
    </source>
</reference>
<dbReference type="STRING" id="237561.A0A1D8PSI7"/>
<dbReference type="InterPro" id="IPR050422">
    <property type="entry name" value="X-Pro_aminopeptidase_P"/>
</dbReference>
<evidence type="ECO:0000259" key="6">
    <source>
        <dbReference type="Pfam" id="PF00557"/>
    </source>
</evidence>
<dbReference type="FunFam" id="3.90.230.10:FF:000004">
    <property type="entry name" value="xaa-Pro aminopeptidase 1 isoform X1"/>
    <property type="match status" value="1"/>
</dbReference>
<dbReference type="InterPro" id="IPR032416">
    <property type="entry name" value="Peptidase_M24_C"/>
</dbReference>
<dbReference type="FunFam" id="3.40.350.10:FF:000003">
    <property type="entry name" value="Xaa-pro aminopeptidase P"/>
    <property type="match status" value="1"/>
</dbReference>
<dbReference type="SUPFAM" id="SSF53092">
    <property type="entry name" value="Creatinase/prolidase N-terminal domain"/>
    <property type="match status" value="1"/>
</dbReference>
<dbReference type="RefSeq" id="XP_715144.2">
    <property type="nucleotide sequence ID" value="XM_710051.2"/>
</dbReference>
<dbReference type="AlphaFoldDB" id="A0A1D8PSI7"/>
<dbReference type="KEGG" id="cal:CAALFM_CR03690WA"/>
<evidence type="ECO:0000256" key="4">
    <source>
        <dbReference type="ARBA" id="ARBA00022801"/>
    </source>
</evidence>
<keyword evidence="11" id="KW-1185">Reference proteome</keyword>
<dbReference type="Pfam" id="PF01321">
    <property type="entry name" value="Creatinase_N"/>
    <property type="match status" value="1"/>
</dbReference>
<dbReference type="VEuPathDB" id="FungiDB:CR_03690W_A"/>
<proteinExistence type="inferred from homology"/>
<dbReference type="InParanoid" id="A0A1D8PSI7"/>
<evidence type="ECO:0000256" key="5">
    <source>
        <dbReference type="ARBA" id="ARBA00023211"/>
    </source>
</evidence>
<dbReference type="EMBL" id="CP017630">
    <property type="protein sequence ID" value="AOW31107.1"/>
    <property type="molecule type" value="Genomic_DNA"/>
</dbReference>
<feature type="domain" description="Creatinase N-terminal" evidence="7">
    <location>
        <begin position="109"/>
        <end position="247"/>
    </location>
</feature>
<dbReference type="Proteomes" id="UP000000559">
    <property type="component" value="Chromosome R"/>
</dbReference>
<sequence length="736" mass="83526">MTYSEKQPLLEYSKKIADDHEVSVRSFNFPIFENTLSLFNSINPFQNCLTPLTRKVSDISLNDTDDIDVDSDYNLSDDEDTPLPDLPYESDDFPILLPSSKLSQREKLYELRKLMKEYNIGTYIIPSEDEHQSEYTSLSDKRREYITGFTGSAGIAIVTLTNANTLTGEAILSTDGRYFLQAEKQLNPRLWKLFKQGATGYKPWHEWSVESASKNGFSKVISCDPRVVSLSIGEYFDKQAKFHKSFQFKPLLSVNLVDEIWGAEKPSRPLDPIYVLPLRYSGEHTNDKLTKIRQAMKEKNSTHYVVSELDSIAWLFNLRADKDIPFTPVFFAYALVTLDSIVLYVNNDKLPNDDAQLNEYLSSIENLTIKDYNEFFKDVSKLSELKDKESVVLPTRSATSYALYDTISKSVNKSSLYHESIIANLKIFKNKTELFNAKIAQYKDSLAFIIFSAWLDYQLVIKKKKISEYDAACKIYSIRQKLPNFKGLSYETISSTGANAAIIHYAPTKTEHSIIDPTKPYLIDSGAHYLEGTTDITRTYKFGYHGLTDRDKLYYTLVLKGHLSLAMAKFPPNSSSTGTILDAFARQPLWNKGLDFNHGTGHGVASFGPVHEGPLYISTTSGGPSKGLFQPGAILTDEPGYYVDGEVGFRIESELEVVECDGSLGKTRQGENFLGFNYLTKVPFCRKLIDTTQLSPIEIQWINEYHQSIRDDFGSKLLELNEKKVYSWLLNETEPI</sequence>
<gene>
    <name evidence="10" type="ordered locus">CAALFM_CR03690WA</name>
    <name evidence="9" type="ordered locus">orf19.11846</name>
</gene>
<keyword evidence="5" id="KW-0464">Manganese</keyword>
<accession>A0A1D8PSI7</accession>
<dbReference type="OrthoDB" id="9995434at2759"/>